<comment type="subcellular location">
    <subcellularLocation>
        <location evidence="10">Cytoplasm</location>
    </subcellularLocation>
    <text evidence="10">Associated with the membrane possibly through PlsY.</text>
</comment>
<dbReference type="AlphaFoldDB" id="A0A7C2A8G1"/>
<comment type="function">
    <text evidence="10">Catalyzes the reversible formation of acyl-phosphate (acyl-PO(4)) from acyl-[acyl-carrier-protein] (acyl-ACP). This enzyme utilizes acyl-ACP as fatty acyl donor, but not acyl-CoA.</text>
</comment>
<evidence type="ECO:0000256" key="6">
    <source>
        <dbReference type="ARBA" id="ARBA00023209"/>
    </source>
</evidence>
<evidence type="ECO:0000256" key="7">
    <source>
        <dbReference type="ARBA" id="ARBA00023264"/>
    </source>
</evidence>
<evidence type="ECO:0000256" key="8">
    <source>
        <dbReference type="ARBA" id="ARBA00024069"/>
    </source>
</evidence>
<evidence type="ECO:0000256" key="1">
    <source>
        <dbReference type="ARBA" id="ARBA00001232"/>
    </source>
</evidence>
<comment type="catalytic activity">
    <reaction evidence="1 10">
        <text>a fatty acyl-[ACP] + phosphate = an acyl phosphate + holo-[ACP]</text>
        <dbReference type="Rhea" id="RHEA:42292"/>
        <dbReference type="Rhea" id="RHEA-COMP:9685"/>
        <dbReference type="Rhea" id="RHEA-COMP:14125"/>
        <dbReference type="ChEBI" id="CHEBI:43474"/>
        <dbReference type="ChEBI" id="CHEBI:59918"/>
        <dbReference type="ChEBI" id="CHEBI:64479"/>
        <dbReference type="ChEBI" id="CHEBI:138651"/>
        <dbReference type="EC" id="2.3.1.274"/>
    </reaction>
</comment>
<dbReference type="EC" id="2.3.1.274" evidence="8 10"/>
<keyword evidence="5 10" id="KW-0443">Lipid metabolism</keyword>
<name>A0A7C2A8G1_DESA2</name>
<keyword evidence="11" id="KW-0012">Acyltransferase</keyword>
<evidence type="ECO:0000256" key="5">
    <source>
        <dbReference type="ARBA" id="ARBA00023098"/>
    </source>
</evidence>
<accession>A0A7C2A8G1</accession>
<comment type="subunit">
    <text evidence="9 10">Homodimer. Probably interacts with PlsY.</text>
</comment>
<keyword evidence="4 10" id="KW-0808">Transferase</keyword>
<protein>
    <recommendedName>
        <fullName evidence="8 10">Phosphate acyltransferase</fullName>
        <ecNumber evidence="8 10">2.3.1.274</ecNumber>
    </recommendedName>
    <alternativeName>
        <fullName evidence="10">Acyl-ACP phosphotransacylase</fullName>
    </alternativeName>
    <alternativeName>
        <fullName evidence="10">Acyl-[acyl-carrier-protein]--phosphate acyltransferase</fullName>
    </alternativeName>
    <alternativeName>
        <fullName evidence="10">Phosphate-acyl-ACP acyltransferase</fullName>
    </alternativeName>
</protein>
<evidence type="ECO:0000256" key="9">
    <source>
        <dbReference type="ARBA" id="ARBA00046608"/>
    </source>
</evidence>
<dbReference type="GO" id="GO:0043811">
    <property type="term" value="F:phosphate:acyl-[acyl carrier protein] acyltransferase activity"/>
    <property type="evidence" value="ECO:0007669"/>
    <property type="project" value="UniProtKB-UniRule"/>
</dbReference>
<evidence type="ECO:0000256" key="3">
    <source>
        <dbReference type="ARBA" id="ARBA00022516"/>
    </source>
</evidence>
<comment type="pathway">
    <text evidence="10">Lipid metabolism; phospholipid metabolism.</text>
</comment>
<dbReference type="SUPFAM" id="SSF53659">
    <property type="entry name" value="Isocitrate/Isopropylmalate dehydrogenase-like"/>
    <property type="match status" value="1"/>
</dbReference>
<keyword evidence="6 10" id="KW-0594">Phospholipid biosynthesis</keyword>
<proteinExistence type="inferred from homology"/>
<dbReference type="HAMAP" id="MF_00019">
    <property type="entry name" value="PlsX"/>
    <property type="match status" value="1"/>
</dbReference>
<dbReference type="Pfam" id="PF02504">
    <property type="entry name" value="FA_synthesis"/>
    <property type="match status" value="1"/>
</dbReference>
<dbReference type="GO" id="GO:0005737">
    <property type="term" value="C:cytoplasm"/>
    <property type="evidence" value="ECO:0007669"/>
    <property type="project" value="UniProtKB-SubCell"/>
</dbReference>
<comment type="caution">
    <text evidence="11">The sequence shown here is derived from an EMBL/GenBank/DDBJ whole genome shotgun (WGS) entry which is preliminary data.</text>
</comment>
<evidence type="ECO:0000313" key="11">
    <source>
        <dbReference type="EMBL" id="HEC67935.1"/>
    </source>
</evidence>
<keyword evidence="2 10" id="KW-0963">Cytoplasm</keyword>
<comment type="similarity">
    <text evidence="10">Belongs to the PlsX family.</text>
</comment>
<dbReference type="NCBIfam" id="TIGR00182">
    <property type="entry name" value="plsX"/>
    <property type="match status" value="1"/>
</dbReference>
<dbReference type="InterPro" id="IPR003664">
    <property type="entry name" value="FA_synthesis"/>
</dbReference>
<dbReference type="PIRSF" id="PIRSF002465">
    <property type="entry name" value="Phsphlp_syn_PlsX"/>
    <property type="match status" value="1"/>
</dbReference>
<evidence type="ECO:0000256" key="4">
    <source>
        <dbReference type="ARBA" id="ARBA00022679"/>
    </source>
</evidence>
<keyword evidence="3 10" id="KW-0444">Lipid biosynthesis</keyword>
<evidence type="ECO:0000256" key="2">
    <source>
        <dbReference type="ARBA" id="ARBA00022490"/>
    </source>
</evidence>
<dbReference type="InterPro" id="IPR012281">
    <property type="entry name" value="Phospholipid_synth_PlsX-like"/>
</dbReference>
<dbReference type="GO" id="GO:0006633">
    <property type="term" value="P:fatty acid biosynthetic process"/>
    <property type="evidence" value="ECO:0007669"/>
    <property type="project" value="UniProtKB-UniRule"/>
</dbReference>
<dbReference type="Proteomes" id="UP000885738">
    <property type="component" value="Unassembled WGS sequence"/>
</dbReference>
<sequence length="353" mass="38784">MEGITVAVDAMGGDYAPEEIIRGALRTIQETQLNIILTGNENEIKKILEKENKDLLPIRICHASQAIGMTDSPFEVLRHKKDTSLQVALELVKKNQAQAVFTVGNSGAALALAMFILGRLKGVDRPALAGIIPTLEGRIVLIDVGGVVNCHAYHLVQFAVMGHVFAKYILDIPEPRVALLNIGEEPLKGNDLVKETYNFLKKSPLKFVGNIEGKDILHNKADVVVCDGFVGNIALKLGEGVVEDLVTSIRKEAQKNPLAQIGLILIKKSLRRVFEKLDYSEHGGAPLLGINGTVIIGHGRSRAKAVKNGIKMAATFVKQDINNRLEKGLREHRAFMPTKYWRKLTERLKEVVS</sequence>
<dbReference type="GO" id="GO:0008654">
    <property type="term" value="P:phospholipid biosynthetic process"/>
    <property type="evidence" value="ECO:0007669"/>
    <property type="project" value="UniProtKB-KW"/>
</dbReference>
<gene>
    <name evidence="10 11" type="primary">plsX</name>
    <name evidence="11" type="ORF">ENI35_03880</name>
</gene>
<keyword evidence="7 10" id="KW-1208">Phospholipid metabolism</keyword>
<reference evidence="11" key="1">
    <citation type="journal article" date="2020" name="mSystems">
        <title>Genome- and Community-Level Interaction Insights into Carbon Utilization and Element Cycling Functions of Hydrothermarchaeota in Hydrothermal Sediment.</title>
        <authorList>
            <person name="Zhou Z."/>
            <person name="Liu Y."/>
            <person name="Xu W."/>
            <person name="Pan J."/>
            <person name="Luo Z.H."/>
            <person name="Li M."/>
        </authorList>
    </citation>
    <scope>NUCLEOTIDE SEQUENCE [LARGE SCALE GENOMIC DNA]</scope>
    <source>
        <strain evidence="11">HyVt-389</strain>
    </source>
</reference>
<dbReference type="UniPathway" id="UPA00085"/>
<dbReference type="PANTHER" id="PTHR30100">
    <property type="entry name" value="FATTY ACID/PHOSPHOLIPID SYNTHESIS PROTEIN PLSX"/>
    <property type="match status" value="1"/>
</dbReference>
<dbReference type="PANTHER" id="PTHR30100:SF1">
    <property type="entry name" value="PHOSPHATE ACYLTRANSFERASE"/>
    <property type="match status" value="1"/>
</dbReference>
<evidence type="ECO:0000256" key="10">
    <source>
        <dbReference type="HAMAP-Rule" id="MF_00019"/>
    </source>
</evidence>
<dbReference type="Gene3D" id="3.40.718.10">
    <property type="entry name" value="Isopropylmalate Dehydrogenase"/>
    <property type="match status" value="1"/>
</dbReference>
<dbReference type="EMBL" id="DRIH01000130">
    <property type="protein sequence ID" value="HEC67935.1"/>
    <property type="molecule type" value="Genomic_DNA"/>
</dbReference>
<organism evidence="11">
    <name type="scientific">Desulfofervidus auxilii</name>
    <dbReference type="NCBI Taxonomy" id="1621989"/>
    <lineage>
        <taxon>Bacteria</taxon>
        <taxon>Pseudomonadati</taxon>
        <taxon>Thermodesulfobacteriota</taxon>
        <taxon>Candidatus Desulfofervidia</taxon>
        <taxon>Candidatus Desulfofervidales</taxon>
        <taxon>Candidatus Desulfofervidaceae</taxon>
        <taxon>Candidatus Desulfofervidus</taxon>
    </lineage>
</organism>